<evidence type="ECO:0000313" key="1">
    <source>
        <dbReference type="EMBL" id="KXT93760.1"/>
    </source>
</evidence>
<dbReference type="OrthoDB" id="2231375at2"/>
<dbReference type="PATRIC" id="fig|28037.233.peg.832"/>
<proteinExistence type="predicted"/>
<accession>A0A139PUB3</accession>
<comment type="caution">
    <text evidence="1">The sequence shown here is derived from an EMBL/GenBank/DDBJ whole genome shotgun (WGS) entry which is preliminary data.</text>
</comment>
<dbReference type="Proteomes" id="UP000070458">
    <property type="component" value="Unassembled WGS sequence"/>
</dbReference>
<name>A0A139PUB3_STRMT</name>
<organism evidence="1 2">
    <name type="scientific">Streptococcus mitis</name>
    <dbReference type="NCBI Taxonomy" id="28037"/>
    <lineage>
        <taxon>Bacteria</taxon>
        <taxon>Bacillati</taxon>
        <taxon>Bacillota</taxon>
        <taxon>Bacilli</taxon>
        <taxon>Lactobacillales</taxon>
        <taxon>Streptococcaceae</taxon>
        <taxon>Streptococcus</taxon>
        <taxon>Streptococcus mitis group</taxon>
    </lineage>
</organism>
<reference evidence="1 2" key="1">
    <citation type="submission" date="2016-01" db="EMBL/GenBank/DDBJ databases">
        <title>Highly variable Streptococcus oralis are common among viridans streptococci isolated from primates.</title>
        <authorList>
            <person name="Denapaite D."/>
            <person name="Rieger M."/>
            <person name="Koendgen S."/>
            <person name="Brueckner R."/>
            <person name="Ochigava I."/>
            <person name="Kappeler P."/>
            <person name="Maetz-Rensing K."/>
            <person name="Leendertz F."/>
            <person name="Hakenbeck R."/>
        </authorList>
    </citation>
    <scope>NUCLEOTIDE SEQUENCE [LARGE SCALE GENOMIC DNA]</scope>
    <source>
        <strain evidence="1 2">DD26</strain>
    </source>
</reference>
<dbReference type="RefSeq" id="WP_061439052.1">
    <property type="nucleotide sequence ID" value="NZ_KQ970286.1"/>
</dbReference>
<dbReference type="AlphaFoldDB" id="A0A139PUB3"/>
<dbReference type="EMBL" id="LQOD01000139">
    <property type="protein sequence ID" value="KXT93760.1"/>
    <property type="molecule type" value="Genomic_DNA"/>
</dbReference>
<sequence length="247" mass="26858">MSNFEEFAQAVGRDVKVLNQKPEPRLILTGNTLGIVGGNNVTLPLPDNVGHEIRGTGSPEGRITAEIGTTYVDVNATNGALKWIKEKGNNNKGWRVLIGDTGWRTLNVINKLGNAKIQIRRINDEVVVKFDGLSYGWFGMKPISQQSGNIINKTIGSKKYTWVKVDIGKGNAVIPEGFRSSSSILSGLYGDLGDLLGSTYLGGTSDQNALQLRYAMPKEEVTDTILSQIRVSPIVFTTDDPWPATLP</sequence>
<evidence type="ECO:0000313" key="2">
    <source>
        <dbReference type="Proteomes" id="UP000070458"/>
    </source>
</evidence>
<protein>
    <submittedName>
        <fullName evidence="1">Phage protein</fullName>
    </submittedName>
</protein>
<gene>
    <name evidence="1" type="ORF">SMIDD26_00736</name>
</gene>